<feature type="region of interest" description="Disordered" evidence="5">
    <location>
        <begin position="457"/>
        <end position="497"/>
    </location>
</feature>
<evidence type="ECO:0000313" key="7">
    <source>
        <dbReference type="EMBL" id="RYO90000.1"/>
    </source>
</evidence>
<keyword evidence="1" id="KW-0805">Transcription regulation</keyword>
<feature type="compositionally biased region" description="Low complexity" evidence="5">
    <location>
        <begin position="57"/>
        <end position="71"/>
    </location>
</feature>
<reference evidence="7 8" key="1">
    <citation type="submission" date="2018-06" db="EMBL/GenBank/DDBJ databases">
        <title>Complete Genomes of Monosporascus.</title>
        <authorList>
            <person name="Robinson A.J."/>
            <person name="Natvig D.O."/>
        </authorList>
    </citation>
    <scope>NUCLEOTIDE SEQUENCE [LARGE SCALE GENOMIC DNA]</scope>
    <source>
        <strain evidence="7 8">CBS 110550</strain>
    </source>
</reference>
<feature type="compositionally biased region" description="Basic residues" evidence="5">
    <location>
        <begin position="692"/>
        <end position="706"/>
    </location>
</feature>
<evidence type="ECO:0000256" key="1">
    <source>
        <dbReference type="ARBA" id="ARBA00023015"/>
    </source>
</evidence>
<comment type="caution">
    <text evidence="7">The sequence shown here is derived from an EMBL/GenBank/DDBJ whole genome shotgun (WGS) entry which is preliminary data.</text>
</comment>
<proteinExistence type="predicted"/>
<feature type="region of interest" description="Disordered" evidence="5">
    <location>
        <begin position="1"/>
        <end position="175"/>
    </location>
</feature>
<evidence type="ECO:0000256" key="5">
    <source>
        <dbReference type="SAM" id="MobiDB-lite"/>
    </source>
</evidence>
<dbReference type="GO" id="GO:0005634">
    <property type="term" value="C:nucleus"/>
    <property type="evidence" value="ECO:0007669"/>
    <property type="project" value="UniProtKB-UniRule"/>
</dbReference>
<keyword evidence="4" id="KW-0539">Nucleus</keyword>
<feature type="compositionally biased region" description="Pro residues" evidence="5">
    <location>
        <begin position="280"/>
        <end position="291"/>
    </location>
</feature>
<dbReference type="AlphaFoldDB" id="A0A4Q4SZI6"/>
<keyword evidence="2 4" id="KW-0238">DNA-binding</keyword>
<feature type="region of interest" description="Disordered" evidence="5">
    <location>
        <begin position="190"/>
        <end position="260"/>
    </location>
</feature>
<feature type="compositionally biased region" description="Basic and acidic residues" evidence="5">
    <location>
        <begin position="242"/>
        <end position="251"/>
    </location>
</feature>
<evidence type="ECO:0000313" key="8">
    <source>
        <dbReference type="Proteomes" id="UP000293360"/>
    </source>
</evidence>
<feature type="compositionally biased region" description="Low complexity" evidence="5">
    <location>
        <begin position="190"/>
        <end position="207"/>
    </location>
</feature>
<feature type="region of interest" description="Disordered" evidence="5">
    <location>
        <begin position="534"/>
        <end position="592"/>
    </location>
</feature>
<feature type="domain" description="HMG box" evidence="6">
    <location>
        <begin position="394"/>
        <end position="462"/>
    </location>
</feature>
<dbReference type="GO" id="GO:0000122">
    <property type="term" value="P:negative regulation of transcription by RNA polymerase II"/>
    <property type="evidence" value="ECO:0007669"/>
    <property type="project" value="TreeGrafter"/>
</dbReference>
<dbReference type="InterPro" id="IPR036910">
    <property type="entry name" value="HMG_box_dom_sf"/>
</dbReference>
<feature type="region of interest" description="Disordered" evidence="5">
    <location>
        <begin position="630"/>
        <end position="734"/>
    </location>
</feature>
<dbReference type="GO" id="GO:0000978">
    <property type="term" value="F:RNA polymerase II cis-regulatory region sequence-specific DNA binding"/>
    <property type="evidence" value="ECO:0007669"/>
    <property type="project" value="TreeGrafter"/>
</dbReference>
<evidence type="ECO:0000256" key="4">
    <source>
        <dbReference type="PROSITE-ProRule" id="PRU00267"/>
    </source>
</evidence>
<dbReference type="FunFam" id="1.10.30.10:FF:000041">
    <property type="entry name" value="HMG box family protein"/>
    <property type="match status" value="1"/>
</dbReference>
<feature type="region of interest" description="Disordered" evidence="5">
    <location>
        <begin position="879"/>
        <end position="901"/>
    </location>
</feature>
<dbReference type="GO" id="GO:0001228">
    <property type="term" value="F:DNA-binding transcription activator activity, RNA polymerase II-specific"/>
    <property type="evidence" value="ECO:0007669"/>
    <property type="project" value="TreeGrafter"/>
</dbReference>
<accession>A0A4Q4SZI6</accession>
<evidence type="ECO:0000256" key="2">
    <source>
        <dbReference type="ARBA" id="ARBA00023125"/>
    </source>
</evidence>
<feature type="region of interest" description="Disordered" evidence="5">
    <location>
        <begin position="929"/>
        <end position="954"/>
    </location>
</feature>
<feature type="compositionally biased region" description="Pro residues" evidence="5">
    <location>
        <begin position="534"/>
        <end position="545"/>
    </location>
</feature>
<dbReference type="OrthoDB" id="6247875at2759"/>
<gene>
    <name evidence="7" type="ORF">DL764_008513</name>
</gene>
<dbReference type="Gene3D" id="1.10.30.10">
    <property type="entry name" value="High mobility group box domain"/>
    <property type="match status" value="1"/>
</dbReference>
<dbReference type="Pfam" id="PF00505">
    <property type="entry name" value="HMG_box"/>
    <property type="match status" value="1"/>
</dbReference>
<dbReference type="PROSITE" id="PS50118">
    <property type="entry name" value="HMG_BOX_2"/>
    <property type="match status" value="1"/>
</dbReference>
<protein>
    <recommendedName>
        <fullName evidence="6">HMG box domain-containing protein</fullName>
    </recommendedName>
</protein>
<dbReference type="PANTHER" id="PTHR10270:SF161">
    <property type="entry name" value="SEX-DETERMINING REGION Y PROTEIN"/>
    <property type="match status" value="1"/>
</dbReference>
<dbReference type="STRING" id="155417.A0A4Q4SZI6"/>
<feature type="region of interest" description="Disordered" evidence="5">
    <location>
        <begin position="275"/>
        <end position="378"/>
    </location>
</feature>
<evidence type="ECO:0000256" key="3">
    <source>
        <dbReference type="ARBA" id="ARBA00023163"/>
    </source>
</evidence>
<keyword evidence="8" id="KW-1185">Reference proteome</keyword>
<sequence>MAGGGSSNGNDGVNGYSNGNIIANSSSNSSGNGNGNLNGSIDDTNNNSHDASPNRASTSSTNHSSPSTTYTIQTRSMSSRPGQSTGSHDSTASATTAATNQTNEDNDSNGSRQDRKAIPPPSTATTTSPTRPESTTIPSGAVGAVGTVPGTGAKGRRPTPILTRPASRSTLDNQHQYHLYAQQYSQHLQHQLLPHQFEQQSTTTTASTEDRNDGDNSNGSGQRRKRGGSPLDDVSSPSKRQRTTDVDHRDQYTPTYVYPYALQPHPYSQYIHPEQAYHPQPQPHPLPPPLVPQHQHRHSSTTPAPAPVKDRSNNGIPAQRGTRAPASPIDAEPSISLSAKRKQTDDGASLSPWTPDAGGRRSSVVGFPDPGSGGGPPPGGGRELICLCTKAPKVPRPRNAFILYRQHHQAAVAAAHPGLANPEISKLIGEQWREQPEDVKNSWKRLAEEEKARHRFQYPDYRYQPRRGGNKGAAANSSGGSGASRPVTANGEDPGRCPKCGGRYIATPRTPSTPFAAAAAGAVVGAAAAPPPGAMTPASVRPPPYANSNPNHGAHPNAHPGVPDAAGHHHPHAGMLPQQQHRRGSAASMMSADVAAHGRRYTQPHLLDIDEDYQPQVSPTAAIGPIMESAKRRRQNGPPQGAFPPGSPPPPMRYVPADRFWRPSFSAGQMAPAAGPGLLPRMPYRPASSQAHHPHHHPHPRPHTYGHPHMQPPPRPSVSFHQAPTPSQADAGFDESLRLPPLQTQLPNSPNPDTNVGLMISAASHHPVGLGIANGAPDPMRQQHYSYQPQHQQQQYHHRHRQQSPQMGLIWSFLEKLDILRAISPPLKASGLDFETRGPLIAIEGAAPSLLKEVTTVVRKALSISGKYAVRIWSDNKESSQEGEGYGAEDKGKMDEGENGQGSVSSIAKYMARMLRWHKASEELVKYMTKHSTTAESTSNPHVHAQPSPTPDPRLLPVAVVSDGYSLTASDKWANALPINDAYRAEDHWRWVATLWRGIVGADLTVYVQRCTTADELRDQSCVEVDAEHSVIVVRMLDGVVDEKLERRLGFQILEWVDAGNFRGGDSSSVATVAAAAATRIEG</sequence>
<feature type="compositionally biased region" description="Low complexity" evidence="5">
    <location>
        <begin position="90"/>
        <end position="99"/>
    </location>
</feature>
<evidence type="ECO:0000259" key="6">
    <source>
        <dbReference type="PROSITE" id="PS50118"/>
    </source>
</evidence>
<dbReference type="CDD" id="cd01389">
    <property type="entry name" value="HMG-box_ROX1-like"/>
    <property type="match status" value="1"/>
</dbReference>
<dbReference type="SUPFAM" id="SSF47095">
    <property type="entry name" value="HMG-box"/>
    <property type="match status" value="1"/>
</dbReference>
<feature type="compositionally biased region" description="Polar residues" evidence="5">
    <location>
        <begin position="930"/>
        <end position="941"/>
    </location>
</feature>
<keyword evidence="3" id="KW-0804">Transcription</keyword>
<feature type="compositionally biased region" description="Polar residues" evidence="5">
    <location>
        <begin position="100"/>
        <end position="111"/>
    </location>
</feature>
<name>A0A4Q4SZI6_9PEZI</name>
<dbReference type="Proteomes" id="UP000293360">
    <property type="component" value="Unassembled WGS sequence"/>
</dbReference>
<dbReference type="InterPro" id="IPR050140">
    <property type="entry name" value="SRY-related_HMG-box_TF-like"/>
</dbReference>
<dbReference type="SMART" id="SM00398">
    <property type="entry name" value="HMG"/>
    <property type="match status" value="1"/>
</dbReference>
<dbReference type="EMBL" id="QJNU01000674">
    <property type="protein sequence ID" value="RYO90000.1"/>
    <property type="molecule type" value="Genomic_DNA"/>
</dbReference>
<dbReference type="GO" id="GO:0030154">
    <property type="term" value="P:cell differentiation"/>
    <property type="evidence" value="ECO:0007669"/>
    <property type="project" value="TreeGrafter"/>
</dbReference>
<feature type="compositionally biased region" description="Polar residues" evidence="5">
    <location>
        <begin position="72"/>
        <end position="89"/>
    </location>
</feature>
<organism evidence="7 8">
    <name type="scientific">Monosporascus ibericus</name>
    <dbReference type="NCBI Taxonomy" id="155417"/>
    <lineage>
        <taxon>Eukaryota</taxon>
        <taxon>Fungi</taxon>
        <taxon>Dikarya</taxon>
        <taxon>Ascomycota</taxon>
        <taxon>Pezizomycotina</taxon>
        <taxon>Sordariomycetes</taxon>
        <taxon>Xylariomycetidae</taxon>
        <taxon>Xylariales</taxon>
        <taxon>Xylariales incertae sedis</taxon>
        <taxon>Monosporascus</taxon>
    </lineage>
</organism>
<feature type="DNA-binding region" description="HMG box" evidence="4">
    <location>
        <begin position="394"/>
        <end position="462"/>
    </location>
</feature>
<feature type="compositionally biased region" description="Polar residues" evidence="5">
    <location>
        <begin position="719"/>
        <end position="728"/>
    </location>
</feature>
<feature type="compositionally biased region" description="Polar residues" evidence="5">
    <location>
        <begin position="42"/>
        <end position="56"/>
    </location>
</feature>
<dbReference type="PANTHER" id="PTHR10270">
    <property type="entry name" value="SOX TRANSCRIPTION FACTOR"/>
    <property type="match status" value="1"/>
</dbReference>
<dbReference type="InterPro" id="IPR009071">
    <property type="entry name" value="HMG_box_dom"/>
</dbReference>
<feature type="compositionally biased region" description="Pro residues" evidence="5">
    <location>
        <begin position="641"/>
        <end position="653"/>
    </location>
</feature>
<feature type="compositionally biased region" description="Low complexity" evidence="5">
    <location>
        <begin position="8"/>
        <end position="41"/>
    </location>
</feature>
<feature type="compositionally biased region" description="Low complexity" evidence="5">
    <location>
        <begin position="123"/>
        <end position="151"/>
    </location>
</feature>